<gene>
    <name evidence="2" type="ORF">PAN31108_04974</name>
</gene>
<dbReference type="EMBL" id="CABPSB010000030">
    <property type="protein sequence ID" value="VVE54992.1"/>
    <property type="molecule type" value="Genomic_DNA"/>
</dbReference>
<protein>
    <recommendedName>
        <fullName evidence="1">SnoaL-like domain-containing protein</fullName>
    </recommendedName>
</protein>
<reference evidence="2 3" key="1">
    <citation type="submission" date="2019-08" db="EMBL/GenBank/DDBJ databases">
        <authorList>
            <person name="Peeters C."/>
        </authorList>
    </citation>
    <scope>NUCLEOTIDE SEQUENCE [LARGE SCALE GENOMIC DNA]</scope>
    <source>
        <strain evidence="2 3">LMG 31108</strain>
    </source>
</reference>
<dbReference type="AlphaFoldDB" id="A0A5E4Z2Q1"/>
<organism evidence="2 3">
    <name type="scientific">Pandoraea anhela</name>
    <dbReference type="NCBI Taxonomy" id="2508295"/>
    <lineage>
        <taxon>Bacteria</taxon>
        <taxon>Pseudomonadati</taxon>
        <taxon>Pseudomonadota</taxon>
        <taxon>Betaproteobacteria</taxon>
        <taxon>Burkholderiales</taxon>
        <taxon>Burkholderiaceae</taxon>
        <taxon>Pandoraea</taxon>
    </lineage>
</organism>
<proteinExistence type="predicted"/>
<dbReference type="Proteomes" id="UP000406256">
    <property type="component" value="Unassembled WGS sequence"/>
</dbReference>
<evidence type="ECO:0000313" key="3">
    <source>
        <dbReference type="Proteomes" id="UP000406256"/>
    </source>
</evidence>
<dbReference type="SUPFAM" id="SSF54427">
    <property type="entry name" value="NTF2-like"/>
    <property type="match status" value="1"/>
</dbReference>
<keyword evidence="3" id="KW-1185">Reference proteome</keyword>
<sequence length="135" mass="14822">MSEQKNLEIAHAFLTKFGQGDAGAVAALFAEDAQWEIAGDVGALPWLGKKQGRGAVIDFIHDSARLLERLKLEVHDILASDRRAIILGELASKYQPNRQVIETAFAVVLEISGEKITHYRMFEDSFAVSQAVRAG</sequence>
<dbReference type="RefSeq" id="WP_150671422.1">
    <property type="nucleotide sequence ID" value="NZ_CABPSB010000030.1"/>
</dbReference>
<accession>A0A5E4Z2Q1</accession>
<name>A0A5E4Z2Q1_9BURK</name>
<feature type="domain" description="SnoaL-like" evidence="1">
    <location>
        <begin position="11"/>
        <end position="119"/>
    </location>
</feature>
<dbReference type="InterPro" id="IPR037401">
    <property type="entry name" value="SnoaL-like"/>
</dbReference>
<evidence type="ECO:0000259" key="1">
    <source>
        <dbReference type="Pfam" id="PF12680"/>
    </source>
</evidence>
<evidence type="ECO:0000313" key="2">
    <source>
        <dbReference type="EMBL" id="VVE54992.1"/>
    </source>
</evidence>
<dbReference type="InterPro" id="IPR032710">
    <property type="entry name" value="NTF2-like_dom_sf"/>
</dbReference>
<dbReference type="Pfam" id="PF12680">
    <property type="entry name" value="SnoaL_2"/>
    <property type="match status" value="1"/>
</dbReference>
<dbReference type="OrthoDB" id="283154at2"/>
<dbReference type="Gene3D" id="3.10.450.50">
    <property type="match status" value="1"/>
</dbReference>